<dbReference type="OrthoDB" id="9800202at2"/>
<dbReference type="RefSeq" id="WP_069974063.1">
    <property type="nucleotide sequence ID" value="NZ_CP017269.1"/>
</dbReference>
<dbReference type="Pfam" id="PF06803">
    <property type="entry name" value="DUF1232"/>
    <property type="match status" value="1"/>
</dbReference>
<evidence type="ECO:0000256" key="3">
    <source>
        <dbReference type="ARBA" id="ARBA00022989"/>
    </source>
</evidence>
<dbReference type="STRING" id="1424294.Gferi_02095"/>
<dbReference type="EMBL" id="CP017269">
    <property type="protein sequence ID" value="AOT68487.1"/>
    <property type="molecule type" value="Genomic_DNA"/>
</dbReference>
<sequence>MIIQKQSRNKKGMLLSAARFIKRIGVLPKFIKDPKISIWKKIMVFMGLAYVINPFDLIPVPVFLAFGLIDDAVIIGYILSRISDELDYYIENPYSKEFSKDKMIHDIEYRIDDDE</sequence>
<evidence type="ECO:0000313" key="7">
    <source>
        <dbReference type="Proteomes" id="UP000095743"/>
    </source>
</evidence>
<comment type="subcellular location">
    <subcellularLocation>
        <location evidence="1">Endomembrane system</location>
        <topology evidence="1">Multi-pass membrane protein</topology>
    </subcellularLocation>
</comment>
<dbReference type="GO" id="GO:0012505">
    <property type="term" value="C:endomembrane system"/>
    <property type="evidence" value="ECO:0007669"/>
    <property type="project" value="UniProtKB-SubCell"/>
</dbReference>
<dbReference type="InterPro" id="IPR010652">
    <property type="entry name" value="DUF1232"/>
</dbReference>
<protein>
    <recommendedName>
        <fullName evidence="5">DUF1232 domain-containing protein</fullName>
    </recommendedName>
</protein>
<dbReference type="KEGG" id="gfe:Gferi_02095"/>
<proteinExistence type="predicted"/>
<dbReference type="AlphaFoldDB" id="A0A1D8GC52"/>
<accession>A0A1D8GC52</accession>
<keyword evidence="3" id="KW-1133">Transmembrane helix</keyword>
<gene>
    <name evidence="6" type="ORF">Gferi_02095</name>
</gene>
<organism evidence="6 7">
    <name type="scientific">Geosporobacter ferrireducens</name>
    <dbReference type="NCBI Taxonomy" id="1424294"/>
    <lineage>
        <taxon>Bacteria</taxon>
        <taxon>Bacillati</taxon>
        <taxon>Bacillota</taxon>
        <taxon>Clostridia</taxon>
        <taxon>Peptostreptococcales</taxon>
        <taxon>Thermotaleaceae</taxon>
        <taxon>Geosporobacter</taxon>
    </lineage>
</organism>
<feature type="domain" description="DUF1232" evidence="5">
    <location>
        <begin position="41"/>
        <end position="76"/>
    </location>
</feature>
<name>A0A1D8GC52_9FIRM</name>
<keyword evidence="2" id="KW-0812">Transmembrane</keyword>
<dbReference type="Proteomes" id="UP000095743">
    <property type="component" value="Chromosome"/>
</dbReference>
<evidence type="ECO:0000256" key="1">
    <source>
        <dbReference type="ARBA" id="ARBA00004127"/>
    </source>
</evidence>
<reference evidence="6 7" key="1">
    <citation type="submission" date="2016-09" db="EMBL/GenBank/DDBJ databases">
        <title>Genomic analysis reveals versatility of anaerobic energy metabolism of Geosporobacter ferrireducens IRF9 of phylum Firmicutes.</title>
        <authorList>
            <person name="Kim S.-J."/>
        </authorList>
    </citation>
    <scope>NUCLEOTIDE SEQUENCE [LARGE SCALE GENOMIC DNA]</scope>
    <source>
        <strain evidence="6 7">IRF9</strain>
    </source>
</reference>
<evidence type="ECO:0000259" key="5">
    <source>
        <dbReference type="Pfam" id="PF06803"/>
    </source>
</evidence>
<evidence type="ECO:0000256" key="4">
    <source>
        <dbReference type="ARBA" id="ARBA00023136"/>
    </source>
</evidence>
<evidence type="ECO:0000313" key="6">
    <source>
        <dbReference type="EMBL" id="AOT68487.1"/>
    </source>
</evidence>
<evidence type="ECO:0000256" key="2">
    <source>
        <dbReference type="ARBA" id="ARBA00022692"/>
    </source>
</evidence>
<keyword evidence="4" id="KW-0472">Membrane</keyword>
<keyword evidence="7" id="KW-1185">Reference proteome</keyword>